<evidence type="ECO:0000313" key="2">
    <source>
        <dbReference type="EMBL" id="KAF9981384.1"/>
    </source>
</evidence>
<dbReference type="OrthoDB" id="10388335at2759"/>
<protein>
    <submittedName>
        <fullName evidence="2">Uncharacterized protein</fullName>
    </submittedName>
</protein>
<comment type="caution">
    <text evidence="2">The sequence shown here is derived from an EMBL/GenBank/DDBJ whole genome shotgun (WGS) entry which is preliminary data.</text>
</comment>
<keyword evidence="3" id="KW-1185">Reference proteome</keyword>
<feature type="region of interest" description="Disordered" evidence="1">
    <location>
        <begin position="1"/>
        <end position="37"/>
    </location>
</feature>
<dbReference type="Proteomes" id="UP000749646">
    <property type="component" value="Unassembled WGS sequence"/>
</dbReference>
<feature type="non-terminal residue" evidence="2">
    <location>
        <position position="72"/>
    </location>
</feature>
<sequence length="72" mass="8115">MDSTDLLNSENDIAGRMEAASLADTPRPTGETGQQAPRFVPFEPVRQVAKAKDETAEKIRMDFEEFIERFDP</sequence>
<reference evidence="2" key="1">
    <citation type="journal article" date="2020" name="Fungal Divers.">
        <title>Resolving the Mortierellaceae phylogeny through synthesis of multi-gene phylogenetics and phylogenomics.</title>
        <authorList>
            <person name="Vandepol N."/>
            <person name="Liber J."/>
            <person name="Desiro A."/>
            <person name="Na H."/>
            <person name="Kennedy M."/>
            <person name="Barry K."/>
            <person name="Grigoriev I.V."/>
            <person name="Miller A.N."/>
            <person name="O'Donnell K."/>
            <person name="Stajich J.E."/>
            <person name="Bonito G."/>
        </authorList>
    </citation>
    <scope>NUCLEOTIDE SEQUENCE</scope>
    <source>
        <strain evidence="2">MES-2147</strain>
    </source>
</reference>
<feature type="compositionally biased region" description="Polar residues" evidence="1">
    <location>
        <begin position="1"/>
        <end position="11"/>
    </location>
</feature>
<dbReference type="EMBL" id="JAAAHW010003707">
    <property type="protein sequence ID" value="KAF9981384.1"/>
    <property type="molecule type" value="Genomic_DNA"/>
</dbReference>
<organism evidence="2 3">
    <name type="scientific">Modicella reniformis</name>
    <dbReference type="NCBI Taxonomy" id="1440133"/>
    <lineage>
        <taxon>Eukaryota</taxon>
        <taxon>Fungi</taxon>
        <taxon>Fungi incertae sedis</taxon>
        <taxon>Mucoromycota</taxon>
        <taxon>Mortierellomycotina</taxon>
        <taxon>Mortierellomycetes</taxon>
        <taxon>Mortierellales</taxon>
        <taxon>Mortierellaceae</taxon>
        <taxon>Modicella</taxon>
    </lineage>
</organism>
<name>A0A9P6SLX0_9FUNG</name>
<evidence type="ECO:0000256" key="1">
    <source>
        <dbReference type="SAM" id="MobiDB-lite"/>
    </source>
</evidence>
<dbReference type="AlphaFoldDB" id="A0A9P6SLX0"/>
<evidence type="ECO:0000313" key="3">
    <source>
        <dbReference type="Proteomes" id="UP000749646"/>
    </source>
</evidence>
<gene>
    <name evidence="2" type="ORF">BGZ65_004006</name>
</gene>
<proteinExistence type="predicted"/>
<accession>A0A9P6SLX0</accession>